<evidence type="ECO:0000313" key="2">
    <source>
        <dbReference type="EMBL" id="TWT42651.1"/>
    </source>
</evidence>
<evidence type="ECO:0000313" key="3">
    <source>
        <dbReference type="Proteomes" id="UP000318995"/>
    </source>
</evidence>
<evidence type="ECO:0000256" key="1">
    <source>
        <dbReference type="SAM" id="SignalP"/>
    </source>
</evidence>
<organism evidence="2 3">
    <name type="scientific">Botrimarina hoheduenensis</name>
    <dbReference type="NCBI Taxonomy" id="2528000"/>
    <lineage>
        <taxon>Bacteria</taxon>
        <taxon>Pseudomonadati</taxon>
        <taxon>Planctomycetota</taxon>
        <taxon>Planctomycetia</taxon>
        <taxon>Pirellulales</taxon>
        <taxon>Lacipirellulaceae</taxon>
        <taxon>Botrimarina</taxon>
    </lineage>
</organism>
<dbReference type="AlphaFoldDB" id="A0A5C5VY45"/>
<dbReference type="PROSITE" id="PS00018">
    <property type="entry name" value="EF_HAND_1"/>
    <property type="match status" value="1"/>
</dbReference>
<dbReference type="SUPFAM" id="SSF63446">
    <property type="entry name" value="Type I dockerin domain"/>
    <property type="match status" value="1"/>
</dbReference>
<dbReference type="EMBL" id="SJPH01000006">
    <property type="protein sequence ID" value="TWT42651.1"/>
    <property type="molecule type" value="Genomic_DNA"/>
</dbReference>
<dbReference type="GO" id="GO:0000272">
    <property type="term" value="P:polysaccharide catabolic process"/>
    <property type="evidence" value="ECO:0007669"/>
    <property type="project" value="InterPro"/>
</dbReference>
<evidence type="ECO:0008006" key="4">
    <source>
        <dbReference type="Google" id="ProtNLM"/>
    </source>
</evidence>
<dbReference type="InterPro" id="IPR018247">
    <property type="entry name" value="EF_Hand_1_Ca_BS"/>
</dbReference>
<reference evidence="2 3" key="1">
    <citation type="submission" date="2019-02" db="EMBL/GenBank/DDBJ databases">
        <title>Deep-cultivation of Planctomycetes and their phenomic and genomic characterization uncovers novel biology.</title>
        <authorList>
            <person name="Wiegand S."/>
            <person name="Jogler M."/>
            <person name="Boedeker C."/>
            <person name="Pinto D."/>
            <person name="Vollmers J."/>
            <person name="Rivas-Marin E."/>
            <person name="Kohn T."/>
            <person name="Peeters S.H."/>
            <person name="Heuer A."/>
            <person name="Rast P."/>
            <person name="Oberbeckmann S."/>
            <person name="Bunk B."/>
            <person name="Jeske O."/>
            <person name="Meyerdierks A."/>
            <person name="Storesund J.E."/>
            <person name="Kallscheuer N."/>
            <person name="Luecker S."/>
            <person name="Lage O.M."/>
            <person name="Pohl T."/>
            <person name="Merkel B.J."/>
            <person name="Hornburger P."/>
            <person name="Mueller R.-W."/>
            <person name="Bruemmer F."/>
            <person name="Labrenz M."/>
            <person name="Spormann A.M."/>
            <person name="Op Den Camp H."/>
            <person name="Overmann J."/>
            <person name="Amann R."/>
            <person name="Jetten M.S.M."/>
            <person name="Mascher T."/>
            <person name="Medema M.H."/>
            <person name="Devos D.P."/>
            <person name="Kaster A.-K."/>
            <person name="Ovreas L."/>
            <person name="Rohde M."/>
            <person name="Galperin M.Y."/>
            <person name="Jogler C."/>
        </authorList>
    </citation>
    <scope>NUCLEOTIDE SEQUENCE [LARGE SCALE GENOMIC DNA]</scope>
    <source>
        <strain evidence="2 3">Pla111</strain>
    </source>
</reference>
<dbReference type="Gene3D" id="1.10.1330.10">
    <property type="entry name" value="Dockerin domain"/>
    <property type="match status" value="1"/>
</dbReference>
<gene>
    <name evidence="2" type="ORF">Pla111_26230</name>
</gene>
<feature type="signal peptide" evidence="1">
    <location>
        <begin position="1"/>
        <end position="22"/>
    </location>
</feature>
<dbReference type="InterPro" id="IPR036439">
    <property type="entry name" value="Dockerin_dom_sf"/>
</dbReference>
<dbReference type="Proteomes" id="UP000318995">
    <property type="component" value="Unassembled WGS sequence"/>
</dbReference>
<keyword evidence="3" id="KW-1185">Reference proteome</keyword>
<dbReference type="OrthoDB" id="9801679at2"/>
<comment type="caution">
    <text evidence="2">The sequence shown here is derived from an EMBL/GenBank/DDBJ whole genome shotgun (WGS) entry which is preliminary data.</text>
</comment>
<name>A0A5C5VY45_9BACT</name>
<accession>A0A5C5VY45</accession>
<sequence precursor="true">MRTTYTTAAMAALLVASLDADAQVNSWIDGGASNLWSDAGNWSIGVVPLGSSQDPLVGWDDPNGIFYPLTPDPSDDGPVGNNNVFLDTPNATTLIDSSVTANAYGVRIGGDRGAPSTLEITGGTLRIGVDPDAPDDANAVGWHLDIGRGFNDSGDPDSTQRVDMSGGTVITNGLLIPEQFVDDSLPDPTDSAPLNGELVMSGGVINARWMNLGQLKGNGTALLSGDAEINLASNVAGDPANGGHLSFNRNWFLDGLPVPSSGDVHMDLSNNAVISIFGHVSEFIVSPNQVEVDRYEGYVDTHELTAWGGTAAPVITLDTTTGPAPFITIEAPTVPGDYNNDGAVDVADYTVWRDNLGGSITLNGEDADATTPGVVDQEDYDFWAANFGLTAADVSPLPPLAGTAVPEPGAVLLALPGLALGRGRRKRSQ</sequence>
<protein>
    <recommendedName>
        <fullName evidence="4">PEP-CTERM protein-sorting domain-containing protein</fullName>
    </recommendedName>
</protein>
<keyword evidence="1" id="KW-0732">Signal</keyword>
<feature type="chain" id="PRO_5023029472" description="PEP-CTERM protein-sorting domain-containing protein" evidence="1">
    <location>
        <begin position="23"/>
        <end position="429"/>
    </location>
</feature>
<proteinExistence type="predicted"/>
<dbReference type="RefSeq" id="WP_146574856.1">
    <property type="nucleotide sequence ID" value="NZ_SJPH01000006.1"/>
</dbReference>